<dbReference type="EMBL" id="JAFEKC020000005">
    <property type="protein sequence ID" value="KAK0514297.1"/>
    <property type="molecule type" value="Genomic_DNA"/>
</dbReference>
<accession>A0AA39R3M2</accession>
<dbReference type="InterPro" id="IPR036396">
    <property type="entry name" value="Cyt_P450_sf"/>
</dbReference>
<comment type="caution">
    <text evidence="15">The sequence shown here is derived from an EMBL/GenBank/DDBJ whole genome shotgun (WGS) entry which is preliminary data.</text>
</comment>
<dbReference type="PROSITE" id="PS00086">
    <property type="entry name" value="CYTOCHROME_P450"/>
    <property type="match status" value="1"/>
</dbReference>
<keyword evidence="10 13" id="KW-0503">Monooxygenase</keyword>
<evidence type="ECO:0000256" key="10">
    <source>
        <dbReference type="ARBA" id="ARBA00023033"/>
    </source>
</evidence>
<keyword evidence="4 12" id="KW-0349">Heme</keyword>
<evidence type="ECO:0000256" key="1">
    <source>
        <dbReference type="ARBA" id="ARBA00001971"/>
    </source>
</evidence>
<sequence>MDRTMTAEILAVLFVFYVFGLYIYRMFFDHLSHIPGPKLAAASLWYEFYYDVVQKGQYTFEIGRMHEKYGPIVRISPYEIHINDPEFIDEVYPGSSPRSMKYYWSQRMFGLKSAFLVTESHELHRLRRNALAHYFSKQSLRELEPGVQSQVDKLVSRLQGLKGTGTAINLLDVYACLTGDIIGQYAFARPYGFLDDPDFSPYWHHIMMDVSQNGHILKQFGWMLPLMQSMPDWMVKKTNPQMMTLINFQRVQGFRKQIIEVKESIARGEKPTGQTTIFYDVLANPNVRPEEKTTDHLQDEAQTVIGAGTVTTGHILAILTFYLISNPAILQKLQSELLPLMSETDGRPKWSQLEALPYLSAVIQEGLRIGYGVSTRLQRLFPDKILQYNNYSIPTMTPVSMTAVFIHDNPSLFPNPRTFNPDRFLANPGLKKYIMSFSKGSRQCAGLNLAYAEFYLAVAAVFAPGRFEWELYETDVTDVELKHDFMNTCPKMDSKGIRAVVN</sequence>
<dbReference type="AlphaFoldDB" id="A0AA39R3M2"/>
<dbReference type="GO" id="GO:0016020">
    <property type="term" value="C:membrane"/>
    <property type="evidence" value="ECO:0007669"/>
    <property type="project" value="UniProtKB-SubCell"/>
</dbReference>
<dbReference type="PANTHER" id="PTHR24305:SF157">
    <property type="entry name" value="N-ACETYLTRYPTOPHAN 6-HYDROXYLASE IVOC-RELATED"/>
    <property type="match status" value="1"/>
</dbReference>
<dbReference type="PANTHER" id="PTHR24305">
    <property type="entry name" value="CYTOCHROME P450"/>
    <property type="match status" value="1"/>
</dbReference>
<proteinExistence type="inferred from homology"/>
<evidence type="ECO:0000313" key="15">
    <source>
        <dbReference type="EMBL" id="KAK0514297.1"/>
    </source>
</evidence>
<evidence type="ECO:0008006" key="17">
    <source>
        <dbReference type="Google" id="ProtNLM"/>
    </source>
</evidence>
<name>A0AA39R3M2_9LECA</name>
<comment type="similarity">
    <text evidence="3 13">Belongs to the cytochrome P450 family.</text>
</comment>
<keyword evidence="16" id="KW-1185">Reference proteome</keyword>
<evidence type="ECO:0000256" key="13">
    <source>
        <dbReference type="RuleBase" id="RU000461"/>
    </source>
</evidence>
<keyword evidence="8 13" id="KW-0560">Oxidoreductase</keyword>
<evidence type="ECO:0000256" key="9">
    <source>
        <dbReference type="ARBA" id="ARBA00023004"/>
    </source>
</evidence>
<evidence type="ECO:0000256" key="5">
    <source>
        <dbReference type="ARBA" id="ARBA00022692"/>
    </source>
</evidence>
<organism evidence="15 16">
    <name type="scientific">Cladonia borealis</name>
    <dbReference type="NCBI Taxonomy" id="184061"/>
    <lineage>
        <taxon>Eukaryota</taxon>
        <taxon>Fungi</taxon>
        <taxon>Dikarya</taxon>
        <taxon>Ascomycota</taxon>
        <taxon>Pezizomycotina</taxon>
        <taxon>Lecanoromycetes</taxon>
        <taxon>OSLEUM clade</taxon>
        <taxon>Lecanoromycetidae</taxon>
        <taxon>Lecanorales</taxon>
        <taxon>Lecanorineae</taxon>
        <taxon>Cladoniaceae</taxon>
        <taxon>Cladonia</taxon>
    </lineage>
</organism>
<dbReference type="PRINTS" id="PR00463">
    <property type="entry name" value="EP450I"/>
</dbReference>
<evidence type="ECO:0000256" key="12">
    <source>
        <dbReference type="PIRSR" id="PIRSR602401-1"/>
    </source>
</evidence>
<evidence type="ECO:0000256" key="4">
    <source>
        <dbReference type="ARBA" id="ARBA00022617"/>
    </source>
</evidence>
<keyword evidence="5 14" id="KW-0812">Transmembrane</keyword>
<dbReference type="GO" id="GO:0020037">
    <property type="term" value="F:heme binding"/>
    <property type="evidence" value="ECO:0007669"/>
    <property type="project" value="InterPro"/>
</dbReference>
<dbReference type="Gene3D" id="1.10.630.10">
    <property type="entry name" value="Cytochrome P450"/>
    <property type="match status" value="1"/>
</dbReference>
<dbReference type="InterPro" id="IPR017972">
    <property type="entry name" value="Cyt_P450_CS"/>
</dbReference>
<dbReference type="InterPro" id="IPR002401">
    <property type="entry name" value="Cyt_P450_E_grp-I"/>
</dbReference>
<evidence type="ECO:0000256" key="11">
    <source>
        <dbReference type="ARBA" id="ARBA00023136"/>
    </source>
</evidence>
<evidence type="ECO:0000256" key="3">
    <source>
        <dbReference type="ARBA" id="ARBA00010617"/>
    </source>
</evidence>
<dbReference type="Pfam" id="PF00067">
    <property type="entry name" value="p450"/>
    <property type="match status" value="1"/>
</dbReference>
<dbReference type="InterPro" id="IPR001128">
    <property type="entry name" value="Cyt_P450"/>
</dbReference>
<feature type="transmembrane region" description="Helical" evidence="14">
    <location>
        <begin position="7"/>
        <end position="27"/>
    </location>
</feature>
<comment type="subcellular location">
    <subcellularLocation>
        <location evidence="2">Membrane</location>
        <topology evidence="2">Single-pass membrane protein</topology>
    </subcellularLocation>
</comment>
<reference evidence="15" key="1">
    <citation type="submission" date="2023-03" db="EMBL/GenBank/DDBJ databases">
        <title>Complete genome of Cladonia borealis.</title>
        <authorList>
            <person name="Park H."/>
        </authorList>
    </citation>
    <scope>NUCLEOTIDE SEQUENCE</scope>
    <source>
        <strain evidence="15">ANT050790</strain>
    </source>
</reference>
<protein>
    <recommendedName>
        <fullName evidence="17">Cytochrome P450</fullName>
    </recommendedName>
</protein>
<evidence type="ECO:0000256" key="2">
    <source>
        <dbReference type="ARBA" id="ARBA00004167"/>
    </source>
</evidence>
<dbReference type="InterPro" id="IPR050121">
    <property type="entry name" value="Cytochrome_P450_monoxygenase"/>
</dbReference>
<evidence type="ECO:0000313" key="16">
    <source>
        <dbReference type="Proteomes" id="UP001166286"/>
    </source>
</evidence>
<dbReference type="GO" id="GO:0004497">
    <property type="term" value="F:monooxygenase activity"/>
    <property type="evidence" value="ECO:0007669"/>
    <property type="project" value="UniProtKB-KW"/>
</dbReference>
<evidence type="ECO:0000256" key="8">
    <source>
        <dbReference type="ARBA" id="ARBA00023002"/>
    </source>
</evidence>
<dbReference type="CDD" id="cd11062">
    <property type="entry name" value="CYP58-like"/>
    <property type="match status" value="1"/>
</dbReference>
<feature type="binding site" description="axial binding residue" evidence="12">
    <location>
        <position position="444"/>
    </location>
    <ligand>
        <name>heme</name>
        <dbReference type="ChEBI" id="CHEBI:30413"/>
    </ligand>
    <ligandPart>
        <name>Fe</name>
        <dbReference type="ChEBI" id="CHEBI:18248"/>
    </ligandPart>
</feature>
<keyword evidence="9 12" id="KW-0408">Iron</keyword>
<dbReference type="Proteomes" id="UP001166286">
    <property type="component" value="Unassembled WGS sequence"/>
</dbReference>
<dbReference type="FunFam" id="1.10.630.10:FF:000069">
    <property type="entry name" value="Cytochrome P450, putative (Eurofung)"/>
    <property type="match status" value="1"/>
</dbReference>
<keyword evidence="7 14" id="KW-1133">Transmembrane helix</keyword>
<dbReference type="GO" id="GO:0016705">
    <property type="term" value="F:oxidoreductase activity, acting on paired donors, with incorporation or reduction of molecular oxygen"/>
    <property type="evidence" value="ECO:0007669"/>
    <property type="project" value="InterPro"/>
</dbReference>
<dbReference type="GO" id="GO:0005506">
    <property type="term" value="F:iron ion binding"/>
    <property type="evidence" value="ECO:0007669"/>
    <property type="project" value="InterPro"/>
</dbReference>
<dbReference type="SUPFAM" id="SSF48264">
    <property type="entry name" value="Cytochrome P450"/>
    <property type="match status" value="1"/>
</dbReference>
<keyword evidence="11 14" id="KW-0472">Membrane</keyword>
<gene>
    <name evidence="15" type="ORF">JMJ35_002914</name>
</gene>
<evidence type="ECO:0000256" key="14">
    <source>
        <dbReference type="SAM" id="Phobius"/>
    </source>
</evidence>
<keyword evidence="6 12" id="KW-0479">Metal-binding</keyword>
<comment type="cofactor">
    <cofactor evidence="1 12">
        <name>heme</name>
        <dbReference type="ChEBI" id="CHEBI:30413"/>
    </cofactor>
</comment>
<evidence type="ECO:0000256" key="6">
    <source>
        <dbReference type="ARBA" id="ARBA00022723"/>
    </source>
</evidence>
<evidence type="ECO:0000256" key="7">
    <source>
        <dbReference type="ARBA" id="ARBA00022989"/>
    </source>
</evidence>